<reference evidence="2 3" key="1">
    <citation type="submission" date="2022-05" db="EMBL/GenBank/DDBJ databases">
        <authorList>
            <consortium name="Genoscope - CEA"/>
            <person name="William W."/>
        </authorList>
    </citation>
    <scope>NUCLEOTIDE SEQUENCE [LARGE SCALE GENOMIC DNA]</scope>
</reference>
<evidence type="ECO:0000256" key="1">
    <source>
        <dbReference type="SAM" id="SignalP"/>
    </source>
</evidence>
<organism evidence="2 3">
    <name type="scientific">Pocillopora meandrina</name>
    <dbReference type="NCBI Taxonomy" id="46732"/>
    <lineage>
        <taxon>Eukaryota</taxon>
        <taxon>Metazoa</taxon>
        <taxon>Cnidaria</taxon>
        <taxon>Anthozoa</taxon>
        <taxon>Hexacorallia</taxon>
        <taxon>Scleractinia</taxon>
        <taxon>Astrocoeniina</taxon>
        <taxon>Pocilloporidae</taxon>
        <taxon>Pocillopora</taxon>
    </lineage>
</organism>
<evidence type="ECO:0000313" key="3">
    <source>
        <dbReference type="Proteomes" id="UP001159428"/>
    </source>
</evidence>
<proteinExistence type="predicted"/>
<name>A0AAU9XIT6_9CNID</name>
<dbReference type="EMBL" id="CALNXJ010000044">
    <property type="protein sequence ID" value="CAH3148004.1"/>
    <property type="molecule type" value="Genomic_DNA"/>
</dbReference>
<evidence type="ECO:0000313" key="2">
    <source>
        <dbReference type="EMBL" id="CAH3148004.1"/>
    </source>
</evidence>
<dbReference type="Proteomes" id="UP001159428">
    <property type="component" value="Unassembled WGS sequence"/>
</dbReference>
<accession>A0AAU9XIT6</accession>
<keyword evidence="1" id="KW-0732">Signal</keyword>
<feature type="signal peptide" evidence="1">
    <location>
        <begin position="1"/>
        <end position="22"/>
    </location>
</feature>
<protein>
    <submittedName>
        <fullName evidence="2">Uncharacterized protein</fullName>
    </submittedName>
</protein>
<dbReference type="AlphaFoldDB" id="A0AAU9XIT6"/>
<keyword evidence="3" id="KW-1185">Reference proteome</keyword>
<gene>
    <name evidence="2" type="ORF">PMEA_00023830</name>
</gene>
<comment type="caution">
    <text evidence="2">The sequence shown here is derived from an EMBL/GenBank/DDBJ whole genome shotgun (WGS) entry which is preliminary data.</text>
</comment>
<feature type="chain" id="PRO_5043482604" evidence="1">
    <location>
        <begin position="23"/>
        <end position="157"/>
    </location>
</feature>
<sequence>MAMKNAFLVGVSLLALLVEVYCQSQFLRWCVAENGICHRDRECCDKMTCSDHFGVGKCIPLTSSVPVPSTWPQTGSQTWPQTWPCTQTWPPLYPPWCVPLQKKKKKKKKKKTKILIRVCGDLMGMNVKAKKKDSLFKRLTCKQMRELYGNKEKTKQK</sequence>